<dbReference type="eggNOG" id="KOG0819">
    <property type="taxonomic scope" value="Eukaryota"/>
</dbReference>
<dbReference type="Gene3D" id="1.10.220.10">
    <property type="entry name" value="Annexin"/>
    <property type="match status" value="3"/>
</dbReference>
<dbReference type="GO" id="GO:0005634">
    <property type="term" value="C:nucleus"/>
    <property type="evidence" value="ECO:0007669"/>
    <property type="project" value="TreeGrafter"/>
</dbReference>
<dbReference type="SUPFAM" id="SSF47874">
    <property type="entry name" value="Annexin"/>
    <property type="match status" value="1"/>
</dbReference>
<sequence length="995" mass="111975">MSLQVNDPRSRSRSKSPGRIRERSRSRDGRTSTVDLEPPRSRPRSRSPAVEVASKSSSSRDYDLPRARSPAVEIAPRSSRSGKSSRDYDPDVEAEVDRRYKLMKEERLRESGGEGSRSSSRVPRTTGRYDVERSDSEESRRRRGDHRDRRQREDARYEHSDEDRDLRKVRPRDSRDPRGSKDSLGDFGHTDPRGSRDSFKDTREYTDPRSSKDSLKGSDPRGSRESLPRDTLRDPRDYAAQTHRQRPSSPLARDSRLNDSDEDSDDGLAYGDTLGDHPSYARPGNYQYAQMGEPEYHGHPDPRSSDWAPIPECERPGFIPPASHPSSQAGPPSTMPGGFPSASPYTGAPTTSVPSTPMEIPQSQVAYTQSSSGPYSPSHYRTVSAASVNAPVSLSGYYAQPAQYQYAQVDPNVRYTSKATPVQPYTASAAEQVGTREPQPALPYRYSSEPQFSLKKPQPQPQPQPRSSPPSPPAAQEPHCQYQQPPTQLQYRHGQGHGSALGPQQQSAPPQLIEITPGGGRGRPHSLSVSSANNLTVTGGQSLTAGHPPASPLLEAYHGTYQSISPMPSPIVMPARDDDLSDMEPLDGGSSNSESGRLKKHTRSKSSTSEREVRYMSSKDKAREKEKDRDSRSKDDRRHHRHDSGVSHDRDRERDRMVVITPGSGRKRVSFYDAAGDALDMQSALSHRTIDNKTIIRVLPRLTSDEILLLRAEYKNRVKMQGKGINLAKHIRLKLGNSSFGKVAYATALGRWESEAYWANCYYQAGTSRRELLIESLIGRSNAAIREIKSSFRDTRYDNSLERCMRAELKADKFRTAVLLALEERRQEEREPIDDRLIRQDVQDLHRALISREGGETAMINVIVTRSDTHLREVLREYEAVYRTNFARAMIAKSRNLVGETLAHILNGAINRPMRDALLLHQAVRESRTGRERSELLISRLVRLHWEPRHLEQVKIEYRRRYNERIEEAIAEEVMSSATGSDWGEFCIELARSSS</sequence>
<feature type="compositionally biased region" description="Basic and acidic residues" evidence="1">
    <location>
        <begin position="294"/>
        <end position="304"/>
    </location>
</feature>
<feature type="compositionally biased region" description="Basic and acidic residues" evidence="1">
    <location>
        <begin position="84"/>
        <end position="112"/>
    </location>
</feature>
<dbReference type="PANTHER" id="PTHR10502:SF107">
    <property type="entry name" value="ANNEXIN ANXC4 (AFU_ORTHOLOGUE AFUA_3G07020)"/>
    <property type="match status" value="1"/>
</dbReference>
<dbReference type="EMBL" id="KB644409">
    <property type="protein sequence ID" value="EPS26860.1"/>
    <property type="molecule type" value="Genomic_DNA"/>
</dbReference>
<feature type="region of interest" description="Disordered" evidence="1">
    <location>
        <begin position="423"/>
        <end position="655"/>
    </location>
</feature>
<dbReference type="PhylomeDB" id="S7Z8H7"/>
<dbReference type="GO" id="GO:0005737">
    <property type="term" value="C:cytoplasm"/>
    <property type="evidence" value="ECO:0007669"/>
    <property type="project" value="TreeGrafter"/>
</dbReference>
<organism evidence="2 3">
    <name type="scientific">Penicillium oxalicum (strain 114-2 / CGMCC 5302)</name>
    <name type="common">Penicillium decumbens</name>
    <dbReference type="NCBI Taxonomy" id="933388"/>
    <lineage>
        <taxon>Eukaryota</taxon>
        <taxon>Fungi</taxon>
        <taxon>Dikarya</taxon>
        <taxon>Ascomycota</taxon>
        <taxon>Pezizomycotina</taxon>
        <taxon>Eurotiomycetes</taxon>
        <taxon>Eurotiomycetidae</taxon>
        <taxon>Eurotiales</taxon>
        <taxon>Aspergillaceae</taxon>
        <taxon>Penicillium</taxon>
    </lineage>
</organism>
<dbReference type="GO" id="GO:0012506">
    <property type="term" value="C:vesicle membrane"/>
    <property type="evidence" value="ECO:0007669"/>
    <property type="project" value="TreeGrafter"/>
</dbReference>
<feature type="compositionally biased region" description="Polar residues" evidence="1">
    <location>
        <begin position="527"/>
        <end position="544"/>
    </location>
</feature>
<dbReference type="AlphaFoldDB" id="S7Z8H7"/>
<evidence type="ECO:0000313" key="3">
    <source>
        <dbReference type="Proteomes" id="UP000019376"/>
    </source>
</evidence>
<dbReference type="Proteomes" id="UP000019376">
    <property type="component" value="Unassembled WGS sequence"/>
</dbReference>
<feature type="compositionally biased region" description="Basic and acidic residues" evidence="1">
    <location>
        <begin position="608"/>
        <end position="636"/>
    </location>
</feature>
<accession>S7Z8H7</accession>
<keyword evidence="3" id="KW-1185">Reference proteome</keyword>
<feature type="compositionally biased region" description="Basic and acidic residues" evidence="1">
    <location>
        <begin position="19"/>
        <end position="30"/>
    </location>
</feature>
<feature type="compositionally biased region" description="Polar residues" evidence="1">
    <location>
        <begin position="348"/>
        <end position="380"/>
    </location>
</feature>
<feature type="region of interest" description="Disordered" evidence="1">
    <location>
        <begin position="1"/>
        <end position="380"/>
    </location>
</feature>
<evidence type="ECO:0008006" key="4">
    <source>
        <dbReference type="Google" id="ProtNLM"/>
    </source>
</evidence>
<protein>
    <recommendedName>
        <fullName evidence="4">Annexin</fullName>
    </recommendedName>
</protein>
<proteinExistence type="predicted"/>
<evidence type="ECO:0000313" key="2">
    <source>
        <dbReference type="EMBL" id="EPS26860.1"/>
    </source>
</evidence>
<dbReference type="GO" id="GO:0005544">
    <property type="term" value="F:calcium-dependent phospholipid binding"/>
    <property type="evidence" value="ECO:0007669"/>
    <property type="project" value="InterPro"/>
</dbReference>
<feature type="compositionally biased region" description="Polar residues" evidence="1">
    <location>
        <begin position="481"/>
        <end position="490"/>
    </location>
</feature>
<feature type="compositionally biased region" description="Basic and acidic residues" evidence="1">
    <location>
        <begin position="127"/>
        <end position="237"/>
    </location>
</feature>
<name>S7Z8H7_PENO1</name>
<dbReference type="OrthoDB" id="2134400at2759"/>
<dbReference type="GO" id="GO:0001786">
    <property type="term" value="F:phosphatidylserine binding"/>
    <property type="evidence" value="ECO:0007669"/>
    <property type="project" value="TreeGrafter"/>
</dbReference>
<dbReference type="GO" id="GO:0005886">
    <property type="term" value="C:plasma membrane"/>
    <property type="evidence" value="ECO:0007669"/>
    <property type="project" value="TreeGrafter"/>
</dbReference>
<reference evidence="2 3" key="1">
    <citation type="journal article" date="2013" name="PLoS ONE">
        <title>Genomic and secretomic analyses reveal unique features of the lignocellulolytic enzyme system of Penicillium decumbens.</title>
        <authorList>
            <person name="Liu G."/>
            <person name="Zhang L."/>
            <person name="Wei X."/>
            <person name="Zou G."/>
            <person name="Qin Y."/>
            <person name="Ma L."/>
            <person name="Li J."/>
            <person name="Zheng H."/>
            <person name="Wang S."/>
            <person name="Wang C."/>
            <person name="Xun L."/>
            <person name="Zhao G.-P."/>
            <person name="Zhou Z."/>
            <person name="Qu Y."/>
        </authorList>
    </citation>
    <scope>NUCLEOTIDE SEQUENCE [LARGE SCALE GENOMIC DNA]</scope>
    <source>
        <strain evidence="3">114-2 / CGMCC 5302</strain>
    </source>
</reference>
<dbReference type="STRING" id="933388.S7Z8H7"/>
<dbReference type="InterPro" id="IPR037104">
    <property type="entry name" value="Annexin_sf"/>
</dbReference>
<evidence type="ECO:0000256" key="1">
    <source>
        <dbReference type="SAM" id="MobiDB-lite"/>
    </source>
</evidence>
<dbReference type="HOGENOM" id="CLU_012466_0_0_1"/>
<gene>
    <name evidence="2" type="ORF">PDE_01800</name>
</gene>
<dbReference type="GO" id="GO:0005509">
    <property type="term" value="F:calcium ion binding"/>
    <property type="evidence" value="ECO:0007669"/>
    <property type="project" value="InterPro"/>
</dbReference>
<feature type="compositionally biased region" description="Low complexity" evidence="1">
    <location>
        <begin position="563"/>
        <end position="574"/>
    </location>
</feature>
<dbReference type="PANTHER" id="PTHR10502">
    <property type="entry name" value="ANNEXIN"/>
    <property type="match status" value="1"/>
</dbReference>
<feature type="compositionally biased region" description="Basic and acidic residues" evidence="1">
    <location>
        <begin position="643"/>
        <end position="655"/>
    </location>
</feature>
<feature type="compositionally biased region" description="Pro residues" evidence="1">
    <location>
        <begin position="458"/>
        <end position="475"/>
    </location>
</feature>